<comment type="subcellular location">
    <subcellularLocation>
        <location evidence="8">Cytoplasm</location>
    </subcellularLocation>
</comment>
<organism evidence="10 11">
    <name type="scientific">Halobacillus mangrovi</name>
    <dbReference type="NCBI Taxonomy" id="402384"/>
    <lineage>
        <taxon>Bacteria</taxon>
        <taxon>Bacillati</taxon>
        <taxon>Bacillota</taxon>
        <taxon>Bacilli</taxon>
        <taxon>Bacillales</taxon>
        <taxon>Bacillaceae</taxon>
        <taxon>Halobacillus</taxon>
    </lineage>
</organism>
<evidence type="ECO:0000256" key="6">
    <source>
        <dbReference type="ARBA" id="ARBA00023235"/>
    </source>
</evidence>
<dbReference type="RefSeq" id="WP_085030321.1">
    <property type="nucleotide sequence ID" value="NZ_CP020772.1"/>
</dbReference>
<dbReference type="HAMAP" id="MF_00197">
    <property type="entry name" value="DAP_epimerase"/>
    <property type="match status" value="1"/>
</dbReference>
<dbReference type="UniPathway" id="UPA00034">
    <property type="reaction ID" value="UER00025"/>
</dbReference>
<dbReference type="GO" id="GO:0005829">
    <property type="term" value="C:cytosol"/>
    <property type="evidence" value="ECO:0007669"/>
    <property type="project" value="TreeGrafter"/>
</dbReference>
<keyword evidence="4 8" id="KW-0028">Amino-acid biosynthesis</keyword>
<comment type="pathway">
    <text evidence="1 8">Amino-acid biosynthesis; L-lysine biosynthesis via DAP pathway; DL-2,6-diaminopimelate from LL-2,6-diaminopimelate: step 1/1.</text>
</comment>
<dbReference type="Pfam" id="PF01678">
    <property type="entry name" value="DAP_epimerase"/>
    <property type="match status" value="2"/>
</dbReference>
<comment type="caution">
    <text evidence="8">Lacks conserved residue(s) required for the propagation of feature annotation.</text>
</comment>
<dbReference type="OrthoDB" id="9805408at2"/>
<feature type="binding site" evidence="8">
    <location>
        <position position="165"/>
    </location>
    <ligand>
        <name>substrate</name>
    </ligand>
</feature>
<keyword evidence="11" id="KW-1185">Reference proteome</keyword>
<dbReference type="EC" id="5.1.1.7" evidence="3 8"/>
<evidence type="ECO:0000256" key="4">
    <source>
        <dbReference type="ARBA" id="ARBA00022605"/>
    </source>
</evidence>
<evidence type="ECO:0000256" key="7">
    <source>
        <dbReference type="ARBA" id="ARBA00051712"/>
    </source>
</evidence>
<feature type="binding site" evidence="8">
    <location>
        <position position="199"/>
    </location>
    <ligand>
        <name>substrate</name>
    </ligand>
</feature>
<feature type="binding site" evidence="8">
    <location>
        <begin position="78"/>
        <end position="79"/>
    </location>
    <ligand>
        <name>substrate</name>
    </ligand>
</feature>
<dbReference type="KEGG" id="hmn:HM131_13820"/>
<dbReference type="GO" id="GO:0009089">
    <property type="term" value="P:lysine biosynthetic process via diaminopimelate"/>
    <property type="evidence" value="ECO:0007669"/>
    <property type="project" value="UniProtKB-UniRule"/>
</dbReference>
<evidence type="ECO:0000256" key="1">
    <source>
        <dbReference type="ARBA" id="ARBA00005196"/>
    </source>
</evidence>
<dbReference type="PANTHER" id="PTHR31689">
    <property type="entry name" value="DIAMINOPIMELATE EPIMERASE, CHLOROPLASTIC"/>
    <property type="match status" value="1"/>
</dbReference>
<dbReference type="InterPro" id="IPR018510">
    <property type="entry name" value="DAP_epimerase_AS"/>
</dbReference>
<dbReference type="EMBL" id="CP020772">
    <property type="protein sequence ID" value="ARI77860.1"/>
    <property type="molecule type" value="Genomic_DNA"/>
</dbReference>
<reference evidence="10 11" key="1">
    <citation type="submission" date="2017-04" db="EMBL/GenBank/DDBJ databases">
        <title>The whole genome sequencing and assembly of Halobacillus mangrovi strain.</title>
        <authorList>
            <person name="Lee S.-J."/>
            <person name="Park M.-K."/>
            <person name="Kim J.-Y."/>
            <person name="Lee Y.-J."/>
            <person name="Yi H."/>
            <person name="Bahn Y.-S."/>
            <person name="Kim J.F."/>
            <person name="Lee D.-W."/>
        </authorList>
    </citation>
    <scope>NUCLEOTIDE SEQUENCE [LARGE SCALE GENOMIC DNA]</scope>
    <source>
        <strain evidence="10 11">KTB 131</strain>
    </source>
</reference>
<feature type="active site" description="Proton donor" evidence="8">
    <location>
        <position position="77"/>
    </location>
</feature>
<dbReference type="Gene3D" id="3.10.310.10">
    <property type="entry name" value="Diaminopimelate Epimerase, Chain A, domain 1"/>
    <property type="match status" value="2"/>
</dbReference>
<accession>A0A1W5ZX62</accession>
<comment type="function">
    <text evidence="8">Catalyzes the stereoinversion of LL-2,6-diaminopimelate (L,L-DAP) to meso-diaminopimelate (meso-DAP), a precursor of L-lysine and an essential component of the bacterial peptidoglycan.</text>
</comment>
<feature type="binding site" evidence="8">
    <location>
        <position position="13"/>
    </location>
    <ligand>
        <name>substrate</name>
    </ligand>
</feature>
<evidence type="ECO:0000256" key="8">
    <source>
        <dbReference type="HAMAP-Rule" id="MF_00197"/>
    </source>
</evidence>
<keyword evidence="5 8" id="KW-0457">Lysine biosynthesis</keyword>
<comment type="similarity">
    <text evidence="2 8">Belongs to the diaminopimelate epimerase family.</text>
</comment>
<comment type="catalytic activity">
    <reaction evidence="7 8">
        <text>(2S,6S)-2,6-diaminopimelate = meso-2,6-diaminopimelate</text>
        <dbReference type="Rhea" id="RHEA:15393"/>
        <dbReference type="ChEBI" id="CHEBI:57609"/>
        <dbReference type="ChEBI" id="CHEBI:57791"/>
        <dbReference type="EC" id="5.1.1.7"/>
    </reaction>
</comment>
<dbReference type="Proteomes" id="UP000192527">
    <property type="component" value="Chromosome"/>
</dbReference>
<evidence type="ECO:0000256" key="2">
    <source>
        <dbReference type="ARBA" id="ARBA00010219"/>
    </source>
</evidence>
<feature type="site" description="Could be important to modulate the pK values of the two catalytic cysteine residues" evidence="8">
    <location>
        <position position="217"/>
    </location>
</feature>
<feature type="active site" evidence="9">
    <location>
        <position position="77"/>
    </location>
</feature>
<dbReference type="STRING" id="402384.HM131_13820"/>
<feature type="site" description="Could be important to modulate the pK values of the two catalytic cysteine residues" evidence="8">
    <location>
        <position position="167"/>
    </location>
</feature>
<feature type="binding site" evidence="8">
    <location>
        <begin position="217"/>
        <end position="218"/>
    </location>
    <ligand>
        <name>substrate</name>
    </ligand>
</feature>
<dbReference type="PANTHER" id="PTHR31689:SF0">
    <property type="entry name" value="DIAMINOPIMELATE EPIMERASE"/>
    <property type="match status" value="1"/>
</dbReference>
<keyword evidence="8" id="KW-0963">Cytoplasm</keyword>
<dbReference type="AlphaFoldDB" id="A0A1W5ZX62"/>
<protein>
    <recommendedName>
        <fullName evidence="3 8">Diaminopimelate epimerase</fullName>
        <shortName evidence="8">DAP epimerase</shortName>
        <ecNumber evidence="3 8">5.1.1.7</ecNumber>
    </recommendedName>
    <alternativeName>
        <fullName evidence="8">PLP-independent amino acid racemase</fullName>
    </alternativeName>
</protein>
<dbReference type="NCBIfam" id="TIGR00652">
    <property type="entry name" value="DapF"/>
    <property type="match status" value="1"/>
</dbReference>
<dbReference type="SUPFAM" id="SSF54506">
    <property type="entry name" value="Diaminopimelate epimerase-like"/>
    <property type="match status" value="2"/>
</dbReference>
<evidence type="ECO:0000313" key="11">
    <source>
        <dbReference type="Proteomes" id="UP000192527"/>
    </source>
</evidence>
<keyword evidence="6 8" id="KW-0413">Isomerase</keyword>
<sequence>MKVEFIKCHGSGNDFIMIDEMNESYDFSESERKELSILLCDRHKGVGSDGILFVMPSEKAEARMRMFNSDGTEAEMCGNGLRCVARYVIENLGKSEVAIETEKAVLASSKVAEIYPGIDTFSVAIEPVSFEVASLPMSVSSEQLIDESIPELSDKRTFTALSVPNPHIISIMDEVEQDELLKVGKKANHLPEVFPNGVNVSFVKVIEKNKIFVQTYERGVGLTNACGTAMSASSLVSTILGPNEVDTPIVVINKGGLVNCVVEKSEERYSIQLRGNGTYVYQSAVDINFENKEFHVYEKDFFNKENERYQELETYAQSQVGGGLS</sequence>
<gene>
    <name evidence="8" type="primary">dapF</name>
    <name evidence="10" type="ORF">HM131_13820</name>
</gene>
<name>A0A1W5ZX62_9BACI</name>
<feature type="binding site" evidence="8">
    <location>
        <position position="68"/>
    </location>
    <ligand>
        <name>substrate</name>
    </ligand>
</feature>
<feature type="active site" description="Proton acceptor" evidence="8">
    <location>
        <position position="226"/>
    </location>
</feature>
<dbReference type="InterPro" id="IPR001653">
    <property type="entry name" value="DAP_epimerase_DapF"/>
</dbReference>
<evidence type="ECO:0000313" key="10">
    <source>
        <dbReference type="EMBL" id="ARI77860.1"/>
    </source>
</evidence>
<feature type="binding site" evidence="8">
    <location>
        <begin position="227"/>
        <end position="228"/>
    </location>
    <ligand>
        <name>substrate</name>
    </ligand>
</feature>
<evidence type="ECO:0000256" key="5">
    <source>
        <dbReference type="ARBA" id="ARBA00023154"/>
    </source>
</evidence>
<comment type="subunit">
    <text evidence="8">Homodimer.</text>
</comment>
<evidence type="ECO:0000256" key="9">
    <source>
        <dbReference type="PROSITE-ProRule" id="PRU10125"/>
    </source>
</evidence>
<proteinExistence type="inferred from homology"/>
<dbReference type="PROSITE" id="PS01326">
    <property type="entry name" value="DAP_EPIMERASE"/>
    <property type="match status" value="1"/>
</dbReference>
<evidence type="ECO:0000256" key="3">
    <source>
        <dbReference type="ARBA" id="ARBA00013080"/>
    </source>
</evidence>
<dbReference type="GO" id="GO:0008837">
    <property type="term" value="F:diaminopimelate epimerase activity"/>
    <property type="evidence" value="ECO:0007669"/>
    <property type="project" value="UniProtKB-UniRule"/>
</dbReference>